<dbReference type="InterPro" id="IPR050811">
    <property type="entry name" value="Phosphate_ABC_transporter"/>
</dbReference>
<keyword evidence="1" id="KW-0732">Signal</keyword>
<dbReference type="Gene3D" id="3.40.190.10">
    <property type="entry name" value="Periplasmic binding protein-like II"/>
    <property type="match status" value="6"/>
</dbReference>
<dbReference type="SUPFAM" id="SSF53850">
    <property type="entry name" value="Periplasmic binding protein-like II"/>
    <property type="match status" value="3"/>
</dbReference>
<feature type="domain" description="PBP" evidence="2">
    <location>
        <begin position="460"/>
        <end position="745"/>
    </location>
</feature>
<organism evidence="3">
    <name type="scientific">uncultured Poseidoniia archaeon</name>
    <dbReference type="NCBI Taxonomy" id="1697135"/>
    <lineage>
        <taxon>Archaea</taxon>
        <taxon>Methanobacteriati</taxon>
        <taxon>Thermoplasmatota</taxon>
        <taxon>Candidatus Poseidoniia</taxon>
        <taxon>environmental samples</taxon>
    </lineage>
</organism>
<dbReference type="Pfam" id="PF12849">
    <property type="entry name" value="PBP_like_2"/>
    <property type="match status" value="3"/>
</dbReference>
<accession>A0A1B1TAM4</accession>
<feature type="domain" description="PBP" evidence="2">
    <location>
        <begin position="120"/>
        <end position="400"/>
    </location>
</feature>
<reference evidence="3" key="1">
    <citation type="submission" date="2014-11" db="EMBL/GenBank/DDBJ databases">
        <authorList>
            <person name="Zhu J."/>
            <person name="Qi W."/>
            <person name="Song R."/>
        </authorList>
    </citation>
    <scope>NUCLEOTIDE SEQUENCE</scope>
</reference>
<dbReference type="PANTHER" id="PTHR30570">
    <property type="entry name" value="PERIPLASMIC PHOSPHATE BINDING COMPONENT OF PHOSPHATE ABC TRANSPORTER"/>
    <property type="match status" value="1"/>
</dbReference>
<dbReference type="InterPro" id="IPR024370">
    <property type="entry name" value="PBP_domain"/>
</dbReference>
<name>A0A1B1TAM4_9ARCH</name>
<dbReference type="AlphaFoldDB" id="A0A1B1TAM4"/>
<sequence>MNNKIEFWIMTILMLTVPLAGCAGSSDDSNEPAPVDIMGCTDVTANNYDASATSDDDSCTYDNNNNGTDDIMGCMDTAANNYDSAATVDDGSCEFDDDPTSTDFDGIAGFDASTIVCGPTGDISIAGSSTVFPVANLWAEAYQKHCNGVSITVEGGGSGAGAGRVCANSEKGTPVDIGDMSRGWKSSEASTDDGFTYDCLKGDTSRSAVQIDVAIDGLSVVMKKGGAADTCVSGLGGLTVDQLRWIFSDYTASELIATGWDSNSLANSDNNDATHLWSELDSSCPNAEIKISGADSESGTYEYFLETIFSDHDNGESFDANRPDGYTNSAEDEVVVNYLESNEAAIGYFGYAYYDANKDALSAAAIENSDGEMIHPDSETVGNGEYNPLARRIYMNLHVDASALQKTRPFLAFGLSDSGSALVASTGYVVIPDNDKLLMLSRAGADGGVDLSSIVCGPDGAISVAGSSTVFPVANLWAEVYQTACDTTLTIEGGGSGAGAGRVCDNSEKGTAVMIGDMSRGWKVSEASIESNGWVYNCLKGDTSRSAGQFPIAADGLSVVVKKGGAADICINGMGGLTTDQVRWIYSDYNAAELVATGWDSMALPNSDNNDATHLWSELDVTCPSAEIKIAGADSESGTYEFFMDAMLSDAENGEIFDSNRPDGYTNSAEDEVVVNYLESNDDSIGYFGYAYYKANQDKLTAVAIKNDAGNYVAPSPTSVADGTYNPLGRFIYMNLNINPTDLAMTLPFLEFGFSDVGDSLVEQVGYVPLTAGGDASMEIQRITKLYHDHVWTSAQKDAYWCASDQTITVAGSSTVFPVMNGWADAYSGTNSLCPGYTLTIEGGGSGAGAGRVCDNSEKGTKVMIGDMSRGWKSTEASTDDGYTYDCLVGDTSITVTQLAVGLDGLSVVVKKGGAADVCVSGMGGLTTDQVRWIYSDYTAAELVATGWDSNSLPNSDGDDSTHLWSELDPSCPSSEIKIAGADSESGTYEFFMEAMLTDSDNGESFDLNRPDGYTNSAEDEVIVNYLESNGDAIGYFGFAYYVAEQDVLSALAIQNDAGDFVAPSAETIADGSYNPLTRAIYINVNNEYMDEVYHFLRYAFSPLGDEIVNGVGYVPLSGSSSAWQDTWMRIENVMNSS</sequence>
<evidence type="ECO:0000256" key="1">
    <source>
        <dbReference type="ARBA" id="ARBA00022729"/>
    </source>
</evidence>
<proteinExistence type="predicted"/>
<evidence type="ECO:0000259" key="2">
    <source>
        <dbReference type="Pfam" id="PF12849"/>
    </source>
</evidence>
<reference evidence="3" key="2">
    <citation type="journal article" date="2015" name="ISME J.">
        <title>A new class of marine Euryarchaeota group II from the Mediterranean deep chlorophyll maximum.</title>
        <authorList>
            <person name="Martin-Cuadrado A.B."/>
            <person name="Garcia-Heredia I."/>
            <person name="Molto A.G."/>
            <person name="Lopez-Ubeda R."/>
            <person name="Kimes N."/>
            <person name="Lopez-Garcia P."/>
            <person name="Moreira D."/>
            <person name="Rodriguez-Valera F."/>
        </authorList>
    </citation>
    <scope>NUCLEOTIDE SEQUENCE</scope>
</reference>
<dbReference type="EMBL" id="KP211821">
    <property type="protein sequence ID" value="ANV79336.1"/>
    <property type="molecule type" value="Genomic_DNA"/>
</dbReference>
<evidence type="ECO:0000313" key="3">
    <source>
        <dbReference type="EMBL" id="ANV79336.1"/>
    </source>
</evidence>
<dbReference type="PANTHER" id="PTHR30570:SF1">
    <property type="entry name" value="PHOSPHATE-BINDING PROTEIN PSTS"/>
    <property type="match status" value="1"/>
</dbReference>
<protein>
    <submittedName>
        <fullName evidence="3">Phosphate binding protein (PstS)</fullName>
    </submittedName>
</protein>
<feature type="domain" description="PBP" evidence="2">
    <location>
        <begin position="805"/>
        <end position="1102"/>
    </location>
</feature>